<feature type="compositionally biased region" description="Polar residues" evidence="2">
    <location>
        <begin position="274"/>
        <end position="293"/>
    </location>
</feature>
<sequence length="1073" mass="119875">MRRRKCIAEFLIRQAPSLPYDCATEMNIPAIPEQISTSTVDTVTPDLQQVFSKFGQIENLGINDLGNRAIIAYADAAGAAAAEQASTPALRVRRRKPRQGEKRREYSPRSLEHSRSQPNPDDQLRDVSEAAMKPTTDESASALQVSEPENKSDFQTRPKLEAKDAAQAQSTKDNTADDAIVVEDIEDDQFDDIPNSQNMALQSKEDIQTNTNDQNEDNEARSTANEGVNEENVTNNQQTIPSSAPKRSSVQEAPESEHTSAVEINTEPEENEAVLSSETEYQNDINDSNQKTPPQGFHLITADESGERLATNPNDAIKTASQSPPIIFAVEDDCTDTTNQTLGARRKNESLHTEEAKLGEPSLHILAENGDPTSDCNLATIPNASIEELQSRLLDMEKILSTSTSALSSTKLANEFERAVLQLHKQILDMVAECLIFVGLKHGEVSGKSMGTTNAEFLDFLEAQSKTQVKILEVEVRAGQELLRLHKTQYEKERVEFEEEITALRVGRTEAERLCAELRTDLRKCRSELACHVANATDIQRQKSVLEEKLARSEDKMHAKEVALVKLQVEYDNMHRVAAEAQMRAEKLKQGVHEVLQPLLEVILSTSTSALSSTKLANEFERAVLQLHKQILDMVAECLIFVGLKHGEVSGKSMGTTNAEFLDFLEAQSKTQVKILEVEVRAGQELLRLHKTQYEKERVEFEEEITALRVGRTEAERLCAELRTDLRKCRSELACHVANATDIQRQKSVLEEKLARSEDKMHAKEVALVKLQVEYDNMHRVAAEAQMRAEKLKQGDNEDSVDYSNQDDHDSSLPKANKKFTSIRTNESLPHTSKLFSKLSQQPIEKSVEEESVPQAEAKLETSTSSRSSNVAALEAMKQQMAREIQEQIAATRASLREMEICSSSGKTLQEEEDELRQLQQQLAARSAEMDTAMNESRTKLKELLDPATASSFRNDEANFDEMGSDHKPTIFDSTTLVNELIARAEKTAAGTSQYVDDYSSSPTLQSPFAGIGSQHLTHYHRPAQSVLYKKWTADRSRKMAQLASYRDEHAVRRAQRSMQTFQQALAEVQGKL</sequence>
<evidence type="ECO:0000256" key="1">
    <source>
        <dbReference type="SAM" id="Coils"/>
    </source>
</evidence>
<dbReference type="VEuPathDB" id="FungiDB:PPTG_02303"/>
<evidence type="ECO:0000313" key="3">
    <source>
        <dbReference type="EMBL" id="ETN22339.1"/>
    </source>
</evidence>
<feature type="compositionally biased region" description="Polar residues" evidence="2">
    <location>
        <begin position="240"/>
        <end position="251"/>
    </location>
</feature>
<dbReference type="RefSeq" id="XP_008891611.1">
    <property type="nucleotide sequence ID" value="XM_008893363.1"/>
</dbReference>
<feature type="compositionally biased region" description="Basic and acidic residues" evidence="2">
    <location>
        <begin position="148"/>
        <end position="164"/>
    </location>
</feature>
<organism evidence="3 4">
    <name type="scientific">Phytophthora nicotianae (strain INRA-310)</name>
    <name type="common">Phytophthora parasitica</name>
    <dbReference type="NCBI Taxonomy" id="761204"/>
    <lineage>
        <taxon>Eukaryota</taxon>
        <taxon>Sar</taxon>
        <taxon>Stramenopiles</taxon>
        <taxon>Oomycota</taxon>
        <taxon>Peronosporomycetes</taxon>
        <taxon>Peronosporales</taxon>
        <taxon>Peronosporaceae</taxon>
        <taxon>Phytophthora</taxon>
    </lineage>
</organism>
<feature type="coiled-coil region" evidence="1">
    <location>
        <begin position="508"/>
        <end position="556"/>
    </location>
</feature>
<feature type="region of interest" description="Disordered" evidence="2">
    <location>
        <begin position="840"/>
        <end position="870"/>
    </location>
</feature>
<dbReference type="OMA" id="SEDKMHA"/>
<proteinExistence type="predicted"/>
<feature type="region of interest" description="Disordered" evidence="2">
    <location>
        <begin position="209"/>
        <end position="298"/>
    </location>
</feature>
<keyword evidence="1" id="KW-0175">Coiled coil</keyword>
<dbReference type="STRING" id="761204.W2RCF6"/>
<evidence type="ECO:0000256" key="2">
    <source>
        <dbReference type="SAM" id="MobiDB-lite"/>
    </source>
</evidence>
<dbReference type="OrthoDB" id="79452at2759"/>
<protein>
    <submittedName>
        <fullName evidence="3">Uncharacterized protein</fullName>
    </submittedName>
</protein>
<feature type="compositionally biased region" description="Low complexity" evidence="2">
    <location>
        <begin position="230"/>
        <end position="239"/>
    </location>
</feature>
<dbReference type="Proteomes" id="UP000018817">
    <property type="component" value="Unassembled WGS sequence"/>
</dbReference>
<reference evidence="4" key="1">
    <citation type="submission" date="2011-12" db="EMBL/GenBank/DDBJ databases">
        <authorList>
            <consortium name="The Broad Institute Genome Sequencing Platform"/>
            <person name="Russ C."/>
            <person name="Tyler B."/>
            <person name="Panabieres F."/>
            <person name="Shan W."/>
            <person name="Tripathy S."/>
            <person name="Grunwald N."/>
            <person name="Machado M."/>
            <person name="Young S.K."/>
            <person name="Zeng Q."/>
            <person name="Gargeya S."/>
            <person name="Fitzgerald M."/>
            <person name="Haas B."/>
            <person name="Abouelleil A."/>
            <person name="Alvarado L."/>
            <person name="Arachchi H.M."/>
            <person name="Berlin A."/>
            <person name="Chapman S.B."/>
            <person name="Gearin G."/>
            <person name="Goldberg J."/>
            <person name="Griggs A."/>
            <person name="Gujja S."/>
            <person name="Hansen M."/>
            <person name="Heiman D."/>
            <person name="Howarth C."/>
            <person name="Larimer J."/>
            <person name="Lui A."/>
            <person name="MacDonald P.J.P."/>
            <person name="McCowen C."/>
            <person name="Montmayeur A."/>
            <person name="Murphy C."/>
            <person name="Neiman D."/>
            <person name="Pearson M."/>
            <person name="Priest M."/>
            <person name="Roberts A."/>
            <person name="Saif S."/>
            <person name="Shea T."/>
            <person name="Sisk P."/>
            <person name="Stolte C."/>
            <person name="Sykes S."/>
            <person name="Wortman J."/>
            <person name="Nusbaum C."/>
            <person name="Birren B."/>
        </authorList>
    </citation>
    <scope>NUCLEOTIDE SEQUENCE [LARGE SCALE GENOMIC DNA]</scope>
    <source>
        <strain evidence="4">INRA-310</strain>
    </source>
</reference>
<dbReference type="EMBL" id="KI669562">
    <property type="protein sequence ID" value="ETN22339.1"/>
    <property type="molecule type" value="Genomic_DNA"/>
</dbReference>
<feature type="region of interest" description="Disordered" evidence="2">
    <location>
        <begin position="906"/>
        <end position="934"/>
    </location>
</feature>
<name>W2RCF6_PHYN3</name>
<evidence type="ECO:0000313" key="4">
    <source>
        <dbReference type="Proteomes" id="UP000018817"/>
    </source>
</evidence>
<feature type="compositionally biased region" description="Basic and acidic residues" evidence="2">
    <location>
        <begin position="98"/>
        <end position="115"/>
    </location>
</feature>
<accession>W2RCF6</accession>
<dbReference type="AlphaFoldDB" id="W2RCF6"/>
<feature type="region of interest" description="Disordered" evidence="2">
    <location>
        <begin position="82"/>
        <end position="178"/>
    </location>
</feature>
<dbReference type="GeneID" id="20172547"/>
<gene>
    <name evidence="3" type="ORF">PPTG_02303</name>
</gene>
<feature type="coiled-coil region" evidence="1">
    <location>
        <begin position="712"/>
        <end position="760"/>
    </location>
</feature>
<feature type="compositionally biased region" description="Polar residues" evidence="2">
    <location>
        <begin position="861"/>
        <end position="870"/>
    </location>
</feature>
<feature type="region of interest" description="Disordered" evidence="2">
    <location>
        <begin position="789"/>
        <end position="826"/>
    </location>
</feature>
<reference evidence="3 4" key="2">
    <citation type="submission" date="2013-11" db="EMBL/GenBank/DDBJ databases">
        <title>The Genome Sequence of Phytophthora parasitica INRA-310.</title>
        <authorList>
            <consortium name="The Broad Institute Genomics Platform"/>
            <person name="Russ C."/>
            <person name="Tyler B."/>
            <person name="Panabieres F."/>
            <person name="Shan W."/>
            <person name="Tripathy S."/>
            <person name="Grunwald N."/>
            <person name="Machado M."/>
            <person name="Johnson C.S."/>
            <person name="Arredondo F."/>
            <person name="Hong C."/>
            <person name="Coffey M."/>
            <person name="Young S.K."/>
            <person name="Zeng Q."/>
            <person name="Gargeya S."/>
            <person name="Fitzgerald M."/>
            <person name="Abouelleil A."/>
            <person name="Alvarado L."/>
            <person name="Chapman S.B."/>
            <person name="Gainer-Dewar J."/>
            <person name="Goldberg J."/>
            <person name="Griggs A."/>
            <person name="Gujja S."/>
            <person name="Hansen M."/>
            <person name="Howarth C."/>
            <person name="Imamovic A."/>
            <person name="Ireland A."/>
            <person name="Larimer J."/>
            <person name="McCowan C."/>
            <person name="Murphy C."/>
            <person name="Pearson M."/>
            <person name="Poon T.W."/>
            <person name="Priest M."/>
            <person name="Roberts A."/>
            <person name="Saif S."/>
            <person name="Shea T."/>
            <person name="Sykes S."/>
            <person name="Wortman J."/>
            <person name="Nusbaum C."/>
            <person name="Birren B."/>
        </authorList>
    </citation>
    <scope>NUCLEOTIDE SEQUENCE [LARGE SCALE GENOMIC DNA]</scope>
    <source>
        <strain evidence="3 4">INRA-310</strain>
    </source>
</reference>